<accession>A0AC34RC94</accession>
<protein>
    <submittedName>
        <fullName evidence="2">Ribosomal protein S14</fullName>
    </submittedName>
</protein>
<organism evidence="1 2">
    <name type="scientific">Panagrolaimus sp. JU765</name>
    <dbReference type="NCBI Taxonomy" id="591449"/>
    <lineage>
        <taxon>Eukaryota</taxon>
        <taxon>Metazoa</taxon>
        <taxon>Ecdysozoa</taxon>
        <taxon>Nematoda</taxon>
        <taxon>Chromadorea</taxon>
        <taxon>Rhabditida</taxon>
        <taxon>Tylenchina</taxon>
        <taxon>Panagrolaimomorpha</taxon>
        <taxon>Panagrolaimoidea</taxon>
        <taxon>Panagrolaimidae</taxon>
        <taxon>Panagrolaimus</taxon>
    </lineage>
</organism>
<dbReference type="Proteomes" id="UP000887576">
    <property type="component" value="Unplaced"/>
</dbReference>
<dbReference type="WBParaSite" id="JU765_v2.g5487.t1">
    <property type="protein sequence ID" value="JU765_v2.g5487.t1"/>
    <property type="gene ID" value="JU765_v2.g5487"/>
</dbReference>
<sequence>MAPSKSLQNFNYRTNKYSLKQVLEARRKAERDLNSPIIIPVNPTIVHPSITNRLALAQLRDCVFVGSSCAGLRNMDATQSSKYIDQMQAFLSTRNVIPSKKRFILQ</sequence>
<name>A0AC34RC94_9BILA</name>
<evidence type="ECO:0000313" key="1">
    <source>
        <dbReference type="Proteomes" id="UP000887576"/>
    </source>
</evidence>
<reference evidence="2" key="1">
    <citation type="submission" date="2022-11" db="UniProtKB">
        <authorList>
            <consortium name="WormBaseParasite"/>
        </authorList>
    </citation>
    <scope>IDENTIFICATION</scope>
</reference>
<proteinExistence type="predicted"/>
<evidence type="ECO:0000313" key="2">
    <source>
        <dbReference type="WBParaSite" id="JU765_v2.g5487.t1"/>
    </source>
</evidence>